<dbReference type="Proteomes" id="UP000033423">
    <property type="component" value="Unassembled WGS sequence"/>
</dbReference>
<reference evidence="1 2" key="1">
    <citation type="submission" date="2015-02" db="EMBL/GenBank/DDBJ databases">
        <title>Single-cell genomics of uncultivated deep-branching MTB reveals a conserved set of magnetosome genes.</title>
        <authorList>
            <person name="Kolinko S."/>
            <person name="Richter M."/>
            <person name="Glockner F.O."/>
            <person name="Brachmann A."/>
            <person name="Schuler D."/>
        </authorList>
    </citation>
    <scope>NUCLEOTIDE SEQUENCE [LARGE SCALE GENOMIC DNA]</scope>
    <source>
        <strain evidence="1">TM-1</strain>
    </source>
</reference>
<evidence type="ECO:0000313" key="2">
    <source>
        <dbReference type="Proteomes" id="UP000033423"/>
    </source>
</evidence>
<organism evidence="1 2">
    <name type="scientific">Candidatus Magnetobacterium bavaricum</name>
    <dbReference type="NCBI Taxonomy" id="29290"/>
    <lineage>
        <taxon>Bacteria</taxon>
        <taxon>Pseudomonadati</taxon>
        <taxon>Nitrospirota</taxon>
        <taxon>Thermodesulfovibrionia</taxon>
        <taxon>Thermodesulfovibrionales</taxon>
        <taxon>Candidatus Magnetobacteriaceae</taxon>
        <taxon>Candidatus Magnetobacterium</taxon>
    </lineage>
</organism>
<accession>A0A0F3H325</accession>
<evidence type="ECO:0008006" key="3">
    <source>
        <dbReference type="Google" id="ProtNLM"/>
    </source>
</evidence>
<name>A0A0F3H325_9BACT</name>
<keyword evidence="2" id="KW-1185">Reference proteome</keyword>
<dbReference type="Gene3D" id="1.25.40.10">
    <property type="entry name" value="Tetratricopeptide repeat domain"/>
    <property type="match status" value="1"/>
</dbReference>
<dbReference type="AlphaFoldDB" id="A0A0F3H325"/>
<proteinExistence type="predicted"/>
<dbReference type="InterPro" id="IPR011990">
    <property type="entry name" value="TPR-like_helical_dom_sf"/>
</dbReference>
<evidence type="ECO:0000313" key="1">
    <source>
        <dbReference type="EMBL" id="KJU87318.1"/>
    </source>
</evidence>
<protein>
    <recommendedName>
        <fullName evidence="3">Tetratricopeptide repeat protein</fullName>
    </recommendedName>
</protein>
<dbReference type="EMBL" id="LACI01000229">
    <property type="protein sequence ID" value="KJU87318.1"/>
    <property type="molecule type" value="Genomic_DNA"/>
</dbReference>
<sequence length="59" mass="6889">MGRDLNNLGSAWREAGYNGKGLEYFRRAFTIFSDLYGVDHPSTKTVKENLDYCRQWSPR</sequence>
<gene>
    <name evidence="1" type="ORF">MBAV_000489</name>
</gene>
<comment type="caution">
    <text evidence="1">The sequence shown here is derived from an EMBL/GenBank/DDBJ whole genome shotgun (WGS) entry which is preliminary data.</text>
</comment>